<evidence type="ECO:0000256" key="3">
    <source>
        <dbReference type="ARBA" id="ARBA00022617"/>
    </source>
</evidence>
<keyword evidence="2 12" id="KW-0813">Transport</keyword>
<dbReference type="InterPro" id="IPR006593">
    <property type="entry name" value="Cyt_b561/ferric_Rdtase_TM"/>
</dbReference>
<proteinExistence type="predicted"/>
<keyword evidence="4 14" id="KW-0812">Transmembrane</keyword>
<evidence type="ECO:0000256" key="14">
    <source>
        <dbReference type="SAM" id="Phobius"/>
    </source>
</evidence>
<dbReference type="Pfam" id="PF04526">
    <property type="entry name" value="DUF568"/>
    <property type="match status" value="1"/>
</dbReference>
<evidence type="ECO:0000256" key="15">
    <source>
        <dbReference type="SAM" id="SignalP"/>
    </source>
</evidence>
<feature type="signal peptide" evidence="15">
    <location>
        <begin position="1"/>
        <end position="23"/>
    </location>
</feature>
<keyword evidence="10 12" id="KW-0472">Membrane</keyword>
<keyword evidence="6 15" id="KW-0732">Signal</keyword>
<keyword evidence="18" id="KW-1185">Reference proteome</keyword>
<evidence type="ECO:0000256" key="13">
    <source>
        <dbReference type="PIRSR" id="PIRSR037471-1"/>
    </source>
</evidence>
<dbReference type="PIRSF" id="PIRSF037471">
    <property type="entry name" value="UCP037471"/>
    <property type="match status" value="1"/>
</dbReference>
<feature type="transmembrane region" description="Helical" evidence="14">
    <location>
        <begin position="319"/>
        <end position="339"/>
    </location>
</feature>
<keyword evidence="8 14" id="KW-1133">Transmembrane helix</keyword>
<dbReference type="InterPro" id="IPR045265">
    <property type="entry name" value="AIR12_DOMON"/>
</dbReference>
<organism evidence="17 18">
    <name type="scientific">Thlaspi arvense</name>
    <name type="common">Field penny-cress</name>
    <dbReference type="NCBI Taxonomy" id="13288"/>
    <lineage>
        <taxon>Eukaryota</taxon>
        <taxon>Viridiplantae</taxon>
        <taxon>Streptophyta</taxon>
        <taxon>Embryophyta</taxon>
        <taxon>Tracheophyta</taxon>
        <taxon>Spermatophyta</taxon>
        <taxon>Magnoliopsida</taxon>
        <taxon>eudicotyledons</taxon>
        <taxon>Gunneridae</taxon>
        <taxon>Pentapetalae</taxon>
        <taxon>rosids</taxon>
        <taxon>malvids</taxon>
        <taxon>Brassicales</taxon>
        <taxon>Brassicaceae</taxon>
        <taxon>Thlaspideae</taxon>
        <taxon>Thlaspi</taxon>
    </lineage>
</organism>
<keyword evidence="9 13" id="KW-0408">Iron</keyword>
<feature type="binding site" description="axial binding residue" evidence="13">
    <location>
        <position position="218"/>
    </location>
    <ligand>
        <name>heme b</name>
        <dbReference type="ChEBI" id="CHEBI:60344"/>
        <label>1</label>
    </ligand>
    <ligandPart>
        <name>Fe</name>
        <dbReference type="ChEBI" id="CHEBI:18248"/>
    </ligandPart>
</feature>
<evidence type="ECO:0000256" key="11">
    <source>
        <dbReference type="ARBA" id="ARBA00053871"/>
    </source>
</evidence>
<evidence type="ECO:0000256" key="4">
    <source>
        <dbReference type="ARBA" id="ARBA00022692"/>
    </source>
</evidence>
<evidence type="ECO:0000256" key="2">
    <source>
        <dbReference type="ARBA" id="ARBA00022448"/>
    </source>
</evidence>
<evidence type="ECO:0000256" key="12">
    <source>
        <dbReference type="PIRNR" id="PIRNR037471"/>
    </source>
</evidence>
<dbReference type="CDD" id="cd09629">
    <property type="entry name" value="DOMON_CIL1_like"/>
    <property type="match status" value="1"/>
</dbReference>
<dbReference type="GO" id="GO:0046872">
    <property type="term" value="F:metal ion binding"/>
    <property type="evidence" value="ECO:0007669"/>
    <property type="project" value="UniProtKB-KW"/>
</dbReference>
<sequence length="391" mass="42056">MSSFLGISLSFIFSALLISPAVSQSSSCSSQTFSGVKFYPHCLNLPNLKAFLHYSYDAANTTLAVVFSAPPSKPGGWIAWAINPKSTGMAGSQALVASKDSKTGAASVTTLSIISYNSLVPGKLSFEVWDLKAEEEAAGALRIFAKVKIPADLAANGKVNQVWQVGPGMSPNGRIQPHDFSTPNLNAMGSLDLTGATTSVPVSGGGDGNSRVHKRNIHGILNTVSWGILFPIGAMIARYMRIFESADPAWFYLHVSCQFSAYVIGVAGWATGLKLGSESNGIQYNSHRNIGIALFSLATLQMFAMLLRPRKDHKFRFFWNIYHHGVGYSILILGIINVFKGLSILNPEHTYKTAYIAVIVTLGGITLLLEAVTWVIVIKRKSASSNKPPKA</sequence>
<dbReference type="PANTHER" id="PTHR23130:SF178">
    <property type="entry name" value="CYTOCHROME B561 AND DOMON DOMAIN-CONTAINING PROTEIN"/>
    <property type="match status" value="1"/>
</dbReference>
<feature type="transmembrane region" description="Helical" evidence="14">
    <location>
        <begin position="219"/>
        <end position="237"/>
    </location>
</feature>
<evidence type="ECO:0000256" key="5">
    <source>
        <dbReference type="ARBA" id="ARBA00022723"/>
    </source>
</evidence>
<evidence type="ECO:0000256" key="10">
    <source>
        <dbReference type="ARBA" id="ARBA00023136"/>
    </source>
</evidence>
<comment type="subcellular location">
    <subcellularLocation>
        <location evidence="1">Membrane</location>
        <topology evidence="1">Multi-pass membrane protein</topology>
    </subcellularLocation>
</comment>
<dbReference type="Pfam" id="PF03188">
    <property type="entry name" value="Cytochrom_B561"/>
    <property type="match status" value="1"/>
</dbReference>
<feature type="chain" id="PRO_5043358940" description="Cytochrome b561 and DOMON domain-containing protein" evidence="15">
    <location>
        <begin position="24"/>
        <end position="391"/>
    </location>
</feature>
<keyword evidence="3" id="KW-0349">Heme</keyword>
<name>A0AAU9T527_THLAR</name>
<gene>
    <name evidence="17" type="ORF">TAV2_LOCUS25938</name>
</gene>
<dbReference type="AlphaFoldDB" id="A0AAU9T527"/>
<evidence type="ECO:0000256" key="8">
    <source>
        <dbReference type="ARBA" id="ARBA00022989"/>
    </source>
</evidence>
<keyword evidence="7 12" id="KW-0249">Electron transport</keyword>
<feature type="transmembrane region" description="Helical" evidence="14">
    <location>
        <begin position="290"/>
        <end position="307"/>
    </location>
</feature>
<dbReference type="CDD" id="cd08760">
    <property type="entry name" value="Cyt_b561_FRRS1_like"/>
    <property type="match status" value="1"/>
</dbReference>
<dbReference type="PANTHER" id="PTHR23130">
    <property type="entry name" value="CYTOCHROME B561 AND DOMON DOMAIN-CONTAINING PROTEIN"/>
    <property type="match status" value="1"/>
</dbReference>
<dbReference type="FunFam" id="1.20.120.1770:FF:000007">
    <property type="entry name" value="Cytochrome b561 and DOMON domain-containing protein"/>
    <property type="match status" value="1"/>
</dbReference>
<evidence type="ECO:0000256" key="7">
    <source>
        <dbReference type="ARBA" id="ARBA00022982"/>
    </source>
</evidence>
<dbReference type="SMART" id="SM00665">
    <property type="entry name" value="B561"/>
    <property type="match status" value="1"/>
</dbReference>
<feature type="binding site" description="axial binding residue" evidence="13">
    <location>
        <position position="287"/>
    </location>
    <ligand>
        <name>heme b</name>
        <dbReference type="ChEBI" id="CHEBI:60344"/>
        <label>1</label>
    </ligand>
    <ligandPart>
        <name>Fe</name>
        <dbReference type="ChEBI" id="CHEBI:18248"/>
    </ligandPart>
</feature>
<evidence type="ECO:0000259" key="16">
    <source>
        <dbReference type="SMART" id="SM00665"/>
    </source>
</evidence>
<dbReference type="Proteomes" id="UP000836841">
    <property type="component" value="Chromosome 7"/>
</dbReference>
<keyword evidence="5 13" id="KW-0479">Metal-binding</keyword>
<feature type="transmembrane region" description="Helical" evidence="14">
    <location>
        <begin position="354"/>
        <end position="377"/>
    </location>
</feature>
<feature type="domain" description="Cytochrome b561" evidence="16">
    <location>
        <begin position="217"/>
        <end position="342"/>
    </location>
</feature>
<accession>A0AAU9T527</accession>
<comment type="function">
    <text evidence="11">May act as a catecholamine-responsive trans-membrane electron transporter.</text>
</comment>
<feature type="transmembrane region" description="Helical" evidence="14">
    <location>
        <begin position="249"/>
        <end position="270"/>
    </location>
</feature>
<dbReference type="Gene3D" id="1.20.120.1770">
    <property type="match status" value="1"/>
</dbReference>
<feature type="binding site" description="axial binding residue" evidence="13">
    <location>
        <position position="323"/>
    </location>
    <ligand>
        <name>heme b</name>
        <dbReference type="ChEBI" id="CHEBI:60344"/>
        <label>1</label>
    </ligand>
    <ligandPart>
        <name>Fe</name>
        <dbReference type="ChEBI" id="CHEBI:18248"/>
    </ligandPart>
</feature>
<evidence type="ECO:0000256" key="1">
    <source>
        <dbReference type="ARBA" id="ARBA00004141"/>
    </source>
</evidence>
<evidence type="ECO:0000256" key="6">
    <source>
        <dbReference type="ARBA" id="ARBA00022729"/>
    </source>
</evidence>
<evidence type="ECO:0000313" key="17">
    <source>
        <dbReference type="EMBL" id="CAH2079310.1"/>
    </source>
</evidence>
<feature type="binding site" description="axial binding residue" evidence="13">
    <location>
        <position position="254"/>
    </location>
    <ligand>
        <name>heme b</name>
        <dbReference type="ChEBI" id="CHEBI:60344"/>
        <label>1</label>
    </ligand>
    <ligandPart>
        <name>Fe</name>
        <dbReference type="ChEBI" id="CHEBI:18248"/>
    </ligandPart>
</feature>
<dbReference type="InterPro" id="IPR017214">
    <property type="entry name" value="UCP037471"/>
</dbReference>
<dbReference type="GO" id="GO:0016020">
    <property type="term" value="C:membrane"/>
    <property type="evidence" value="ECO:0007669"/>
    <property type="project" value="UniProtKB-SubCell"/>
</dbReference>
<comment type="cofactor">
    <cofactor evidence="12">
        <name>heme b</name>
        <dbReference type="ChEBI" id="CHEBI:60344"/>
    </cofactor>
    <text evidence="12">Binds 2 heme b groups non-covalently.</text>
</comment>
<evidence type="ECO:0000256" key="9">
    <source>
        <dbReference type="ARBA" id="ARBA00023004"/>
    </source>
</evidence>
<dbReference type="EMBL" id="OU466863">
    <property type="protein sequence ID" value="CAH2079310.1"/>
    <property type="molecule type" value="Genomic_DNA"/>
</dbReference>
<protein>
    <recommendedName>
        <fullName evidence="12">Cytochrome b561 and DOMON domain-containing protein</fullName>
    </recommendedName>
</protein>
<reference evidence="17 18" key="1">
    <citation type="submission" date="2022-03" db="EMBL/GenBank/DDBJ databases">
        <authorList>
            <person name="Nunn A."/>
            <person name="Chopra R."/>
            <person name="Nunn A."/>
            <person name="Contreras Garrido A."/>
        </authorList>
    </citation>
    <scope>NUCLEOTIDE SEQUENCE [LARGE SCALE GENOMIC DNA]</scope>
</reference>
<evidence type="ECO:0000313" key="18">
    <source>
        <dbReference type="Proteomes" id="UP000836841"/>
    </source>
</evidence>